<reference evidence="3 4" key="1">
    <citation type="submission" date="2019-10" db="EMBL/GenBank/DDBJ databases">
        <title>Streptomyces tenebrisbrunneis sp.nov., an endogenous actinomycete isolated from of Lycium ruthenicum.</title>
        <authorList>
            <person name="Ma L."/>
        </authorList>
    </citation>
    <scope>NUCLEOTIDE SEQUENCE [LARGE SCALE GENOMIC DNA]</scope>
    <source>
        <strain evidence="3 4">TRM 66187</strain>
    </source>
</reference>
<feature type="region of interest" description="Disordered" evidence="1">
    <location>
        <begin position="1"/>
        <end position="26"/>
    </location>
</feature>
<keyword evidence="4" id="KW-1185">Reference proteome</keyword>
<evidence type="ECO:0000259" key="2">
    <source>
        <dbReference type="Pfam" id="PF04149"/>
    </source>
</evidence>
<evidence type="ECO:0000313" key="4">
    <source>
        <dbReference type="Proteomes" id="UP000621266"/>
    </source>
</evidence>
<evidence type="ECO:0000313" key="3">
    <source>
        <dbReference type="EMBL" id="KAF4407748.1"/>
    </source>
</evidence>
<accession>A0ABQ7FGR0</accession>
<feature type="domain" description="DUF397" evidence="2">
    <location>
        <begin position="13"/>
        <end position="67"/>
    </location>
</feature>
<protein>
    <submittedName>
        <fullName evidence="3">DUF397 domain-containing protein</fullName>
    </submittedName>
</protein>
<gene>
    <name evidence="3" type="ORF">GCU69_18310</name>
</gene>
<dbReference type="Pfam" id="PF04149">
    <property type="entry name" value="DUF397"/>
    <property type="match status" value="1"/>
</dbReference>
<name>A0ABQ7FGR0_9ACTN</name>
<comment type="caution">
    <text evidence="3">The sequence shown here is derived from an EMBL/GenBank/DDBJ whole genome shotgun (WGS) entry which is preliminary data.</text>
</comment>
<proteinExistence type="predicted"/>
<dbReference type="EMBL" id="WHPN01000301">
    <property type="protein sequence ID" value="KAF4407748.1"/>
    <property type="molecule type" value="Genomic_DNA"/>
</dbReference>
<dbReference type="InterPro" id="IPR007278">
    <property type="entry name" value="DUF397"/>
</dbReference>
<dbReference type="Proteomes" id="UP000621266">
    <property type="component" value="Unassembled WGS sequence"/>
</dbReference>
<dbReference type="RefSeq" id="WP_098750792.1">
    <property type="nucleotide sequence ID" value="NZ_WHPN01000301.1"/>
</dbReference>
<sequence>MRKTPESAGSAGASWRKSSHSGAQGGECVEIAVSGAPAARVAVRDSKDPDGPRLTVGSAAWADFLRFAAPRG</sequence>
<evidence type="ECO:0000256" key="1">
    <source>
        <dbReference type="SAM" id="MobiDB-lite"/>
    </source>
</evidence>
<organism evidence="3 4">
    <name type="scientific">Streptomyces lycii</name>
    <dbReference type="NCBI Taxonomy" id="2654337"/>
    <lineage>
        <taxon>Bacteria</taxon>
        <taxon>Bacillati</taxon>
        <taxon>Actinomycetota</taxon>
        <taxon>Actinomycetes</taxon>
        <taxon>Kitasatosporales</taxon>
        <taxon>Streptomycetaceae</taxon>
        <taxon>Streptomyces</taxon>
    </lineage>
</organism>